<evidence type="ECO:0000313" key="2">
    <source>
        <dbReference type="Proteomes" id="UP000078046"/>
    </source>
</evidence>
<comment type="caution">
    <text evidence="1">The sequence shown here is derived from an EMBL/GenBank/DDBJ whole genome shotgun (WGS) entry which is preliminary data.</text>
</comment>
<name>A0A177B6Z8_9BILA</name>
<dbReference type="AlphaFoldDB" id="A0A177B6Z8"/>
<organism evidence="1 2">
    <name type="scientific">Intoshia linei</name>
    <dbReference type="NCBI Taxonomy" id="1819745"/>
    <lineage>
        <taxon>Eukaryota</taxon>
        <taxon>Metazoa</taxon>
        <taxon>Spiralia</taxon>
        <taxon>Lophotrochozoa</taxon>
        <taxon>Mesozoa</taxon>
        <taxon>Orthonectida</taxon>
        <taxon>Rhopaluridae</taxon>
        <taxon>Intoshia</taxon>
    </lineage>
</organism>
<protein>
    <submittedName>
        <fullName evidence="1">Uncharacterized protein</fullName>
    </submittedName>
</protein>
<accession>A0A177B6Z8</accession>
<dbReference type="EMBL" id="LWCA01000294">
    <property type="protein sequence ID" value="OAF69361.1"/>
    <property type="molecule type" value="Genomic_DNA"/>
</dbReference>
<sequence>MEKIPPSSSQNPMILNSEDKMLIMSAVLTCSNNWKQVCYNLKMCDLMNPRLSNRIVEYLLNPIKCCELYYNQIDDSDKFDKVTLERIYDKIHTQCVKEMKENLMQSWKVHNKLKNECKPTEKDDLNIKTLNTPDNKILKNDEKPEPKTEIIKTPLPTTAPIVIEKIEPKILEKKPIIEKKIDSKVYSRPITRKKIKPLKMLAQQVVEQKRKNVGRKRKIDTAVSIPHKKSKIEIIEHRPVCSRLKKIMSDLFLVRIGGKSKMYRTIKGLSLKSVFLIKKIFRNTIGTSEIKSIETISSDEIEILSEDVLIPPTVSTDMNKSEKEWMVEAIQLYNEILSHEAASVFMKPNNAKIDNTGKIIWLDDILTQIGNGNVINLASLERECLFLFNGGVFSITDNPEITRCRSEMCTHALKVIEKYKKNSGKIISRTSSRSHGRKIKKNT</sequence>
<reference evidence="1 2" key="1">
    <citation type="submission" date="2016-04" db="EMBL/GenBank/DDBJ databases">
        <title>The genome of Intoshia linei affirms orthonectids as highly simplified spiralians.</title>
        <authorList>
            <person name="Mikhailov K.V."/>
            <person name="Slusarev G.S."/>
            <person name="Nikitin M.A."/>
            <person name="Logacheva M.D."/>
            <person name="Penin A."/>
            <person name="Aleoshin V."/>
            <person name="Panchin Y.V."/>
        </authorList>
    </citation>
    <scope>NUCLEOTIDE SEQUENCE [LARGE SCALE GENOMIC DNA]</scope>
    <source>
        <strain evidence="1">Intl2013</strain>
        <tissue evidence="1">Whole animal</tissue>
    </source>
</reference>
<keyword evidence="2" id="KW-1185">Reference proteome</keyword>
<gene>
    <name evidence="1" type="ORF">A3Q56_02901</name>
</gene>
<evidence type="ECO:0000313" key="1">
    <source>
        <dbReference type="EMBL" id="OAF69361.1"/>
    </source>
</evidence>
<proteinExistence type="predicted"/>
<dbReference type="Proteomes" id="UP000078046">
    <property type="component" value="Unassembled WGS sequence"/>
</dbReference>